<feature type="transmembrane region" description="Helical" evidence="2">
    <location>
        <begin position="109"/>
        <end position="129"/>
    </location>
</feature>
<dbReference type="AlphaFoldDB" id="A0A8X6KWD1"/>
<evidence type="ECO:0000313" key="3">
    <source>
        <dbReference type="EMBL" id="GFQ84798.1"/>
    </source>
</evidence>
<organism evidence="3 4">
    <name type="scientific">Trichonephila clavata</name>
    <name type="common">Joro spider</name>
    <name type="synonym">Nephila clavata</name>
    <dbReference type="NCBI Taxonomy" id="2740835"/>
    <lineage>
        <taxon>Eukaryota</taxon>
        <taxon>Metazoa</taxon>
        <taxon>Ecdysozoa</taxon>
        <taxon>Arthropoda</taxon>
        <taxon>Chelicerata</taxon>
        <taxon>Arachnida</taxon>
        <taxon>Araneae</taxon>
        <taxon>Araneomorphae</taxon>
        <taxon>Entelegynae</taxon>
        <taxon>Araneoidea</taxon>
        <taxon>Nephilidae</taxon>
        <taxon>Trichonephila</taxon>
    </lineage>
</organism>
<keyword evidence="2" id="KW-1133">Transmembrane helix</keyword>
<feature type="compositionally biased region" description="Basic residues" evidence="1">
    <location>
        <begin position="1"/>
        <end position="10"/>
    </location>
</feature>
<dbReference type="EMBL" id="BMAO01002980">
    <property type="protein sequence ID" value="GFQ84798.1"/>
    <property type="molecule type" value="Genomic_DNA"/>
</dbReference>
<comment type="caution">
    <text evidence="3">The sequence shown here is derived from an EMBL/GenBank/DDBJ whole genome shotgun (WGS) entry which is preliminary data.</text>
</comment>
<keyword evidence="2" id="KW-0472">Membrane</keyword>
<gene>
    <name evidence="3" type="primary">AVEN_88606_1</name>
    <name evidence="3" type="ORF">TNCT_510091</name>
</gene>
<feature type="region of interest" description="Disordered" evidence="1">
    <location>
        <begin position="1"/>
        <end position="70"/>
    </location>
</feature>
<proteinExistence type="predicted"/>
<name>A0A8X6KWD1_TRICU</name>
<dbReference type="OrthoDB" id="6421574at2759"/>
<accession>A0A8X6KWD1</accession>
<evidence type="ECO:0000313" key="4">
    <source>
        <dbReference type="Proteomes" id="UP000887116"/>
    </source>
</evidence>
<feature type="compositionally biased region" description="Polar residues" evidence="1">
    <location>
        <begin position="11"/>
        <end position="24"/>
    </location>
</feature>
<dbReference type="Proteomes" id="UP000887116">
    <property type="component" value="Unassembled WGS sequence"/>
</dbReference>
<keyword evidence="2" id="KW-0812">Transmembrane</keyword>
<protein>
    <submittedName>
        <fullName evidence="3">Uncharacterized protein</fullName>
    </submittedName>
</protein>
<evidence type="ECO:0000256" key="2">
    <source>
        <dbReference type="SAM" id="Phobius"/>
    </source>
</evidence>
<evidence type="ECO:0000256" key="1">
    <source>
        <dbReference type="SAM" id="MobiDB-lite"/>
    </source>
</evidence>
<sequence length="136" mass="14808">MRRFFHRKGAQTRTGATNAATSGQPGARPRSSSSSTSPNHAPTGRVRAPALRSRSMSVLNGPTAPGTVPTRRFSRSLSFCADNPPISCLSRQLTKTEEDEVFRTYTRRVYGLFGALCAVIVAIAVYAYLHNYGNRS</sequence>
<reference evidence="3" key="1">
    <citation type="submission" date="2020-07" db="EMBL/GenBank/DDBJ databases">
        <title>Multicomponent nature underlies the extraordinary mechanical properties of spider dragline silk.</title>
        <authorList>
            <person name="Kono N."/>
            <person name="Nakamura H."/>
            <person name="Mori M."/>
            <person name="Yoshida Y."/>
            <person name="Ohtoshi R."/>
            <person name="Malay A.D."/>
            <person name="Moran D.A.P."/>
            <person name="Tomita M."/>
            <person name="Numata K."/>
            <person name="Arakawa K."/>
        </authorList>
    </citation>
    <scope>NUCLEOTIDE SEQUENCE</scope>
</reference>
<keyword evidence="4" id="KW-1185">Reference proteome</keyword>